<dbReference type="OrthoDB" id="2757785at2759"/>
<accession>A0A371DCW0</accession>
<proteinExistence type="predicted"/>
<dbReference type="STRING" id="139420.A0A371DCW0"/>
<dbReference type="Proteomes" id="UP000256964">
    <property type="component" value="Unassembled WGS sequence"/>
</dbReference>
<keyword evidence="3" id="KW-1185">Reference proteome</keyword>
<dbReference type="AlphaFoldDB" id="A0A371DCW0"/>
<keyword evidence="1" id="KW-0175">Coiled coil</keyword>
<dbReference type="EMBL" id="KZ857399">
    <property type="protein sequence ID" value="RDX50385.1"/>
    <property type="molecule type" value="Genomic_DNA"/>
</dbReference>
<name>A0A371DCW0_9APHY</name>
<sequence>MSVMDHAEILQVAVGDSVTLHKEYPEARQFVVSKSEFSLLQNQLLGLALQDHARLQDAPANSVLEVLSIRPAFILEVAETLESVLCDNAQVATEGNFDISKLDMCKPWEVAKLAKRLRHLLEYHIRHLEALTHSKLEADDLAAQLRKEKEDVAAQHTVAQAKITDLESALRASQEEIELIRTASDASEASAQARIDQLTRSLKSGHLQYANKLQDRDSEIAQLKEECKKHEDVAAQHSTAQTRIADLERQLDQATAAAIVADGASQARIDKITKELSLLQSAHLKCANKLKERDSEIAQSKEECRKLVRSYEERVEAAASDTDAKVAVKIEELELVRTERDKLATDLAELQASYEQFRLLRAEETERLVKEVGVGEIAWY</sequence>
<feature type="coiled-coil region" evidence="1">
    <location>
        <begin position="213"/>
        <end position="257"/>
    </location>
</feature>
<evidence type="ECO:0000256" key="1">
    <source>
        <dbReference type="SAM" id="Coils"/>
    </source>
</evidence>
<evidence type="ECO:0000313" key="2">
    <source>
        <dbReference type="EMBL" id="RDX50385.1"/>
    </source>
</evidence>
<feature type="coiled-coil region" evidence="1">
    <location>
        <begin position="301"/>
        <end position="367"/>
    </location>
</feature>
<protein>
    <submittedName>
        <fullName evidence="2">Uncharacterized protein</fullName>
    </submittedName>
</protein>
<organism evidence="2 3">
    <name type="scientific">Lentinus brumalis</name>
    <dbReference type="NCBI Taxonomy" id="2498619"/>
    <lineage>
        <taxon>Eukaryota</taxon>
        <taxon>Fungi</taxon>
        <taxon>Dikarya</taxon>
        <taxon>Basidiomycota</taxon>
        <taxon>Agaricomycotina</taxon>
        <taxon>Agaricomycetes</taxon>
        <taxon>Polyporales</taxon>
        <taxon>Polyporaceae</taxon>
        <taxon>Lentinus</taxon>
    </lineage>
</organism>
<gene>
    <name evidence="2" type="ORF">OH76DRAFT_443934</name>
</gene>
<evidence type="ECO:0000313" key="3">
    <source>
        <dbReference type="Proteomes" id="UP000256964"/>
    </source>
</evidence>
<reference evidence="2 3" key="1">
    <citation type="journal article" date="2018" name="Biotechnol. Biofuels">
        <title>Integrative visual omics of the white-rot fungus Polyporus brumalis exposes the biotechnological potential of its oxidative enzymes for delignifying raw plant biomass.</title>
        <authorList>
            <person name="Miyauchi S."/>
            <person name="Rancon A."/>
            <person name="Drula E."/>
            <person name="Hage H."/>
            <person name="Chaduli D."/>
            <person name="Favel A."/>
            <person name="Grisel S."/>
            <person name="Henrissat B."/>
            <person name="Herpoel-Gimbert I."/>
            <person name="Ruiz-Duenas F.J."/>
            <person name="Chevret D."/>
            <person name="Hainaut M."/>
            <person name="Lin J."/>
            <person name="Wang M."/>
            <person name="Pangilinan J."/>
            <person name="Lipzen A."/>
            <person name="Lesage-Meessen L."/>
            <person name="Navarro D."/>
            <person name="Riley R."/>
            <person name="Grigoriev I.V."/>
            <person name="Zhou S."/>
            <person name="Raouche S."/>
            <person name="Rosso M.N."/>
        </authorList>
    </citation>
    <scope>NUCLEOTIDE SEQUENCE [LARGE SCALE GENOMIC DNA]</scope>
    <source>
        <strain evidence="2 3">BRFM 1820</strain>
    </source>
</reference>